<evidence type="ECO:0000313" key="1">
    <source>
        <dbReference type="EMBL" id="CAG8824961.1"/>
    </source>
</evidence>
<proteinExistence type="predicted"/>
<sequence length="104" mass="12074">LDEFSIDPSQLIGIVPLNGSSLTKRKRTYPISPTLLNVHNDADNWNNPLIYNLPFAQYSSNTSRKPRLKATLKSPLMKVRHKFRFVLMFEDDTETDWELEIPIN</sequence>
<reference evidence="1" key="1">
    <citation type="submission" date="2021-06" db="EMBL/GenBank/DDBJ databases">
        <authorList>
            <person name="Kallberg Y."/>
            <person name="Tangrot J."/>
            <person name="Rosling A."/>
        </authorList>
    </citation>
    <scope>NUCLEOTIDE SEQUENCE</scope>
    <source>
        <strain evidence="1">MA453B</strain>
    </source>
</reference>
<gene>
    <name evidence="1" type="ORF">DERYTH_LOCUS27808</name>
</gene>
<organism evidence="1 2">
    <name type="scientific">Dentiscutata erythropus</name>
    <dbReference type="NCBI Taxonomy" id="1348616"/>
    <lineage>
        <taxon>Eukaryota</taxon>
        <taxon>Fungi</taxon>
        <taxon>Fungi incertae sedis</taxon>
        <taxon>Mucoromycota</taxon>
        <taxon>Glomeromycotina</taxon>
        <taxon>Glomeromycetes</taxon>
        <taxon>Diversisporales</taxon>
        <taxon>Gigasporaceae</taxon>
        <taxon>Dentiscutata</taxon>
    </lineage>
</organism>
<evidence type="ECO:0000313" key="2">
    <source>
        <dbReference type="Proteomes" id="UP000789405"/>
    </source>
</evidence>
<keyword evidence="2" id="KW-1185">Reference proteome</keyword>
<dbReference type="AlphaFoldDB" id="A0A9N9PBH1"/>
<dbReference type="EMBL" id="CAJVPY010065690">
    <property type="protein sequence ID" value="CAG8824961.1"/>
    <property type="molecule type" value="Genomic_DNA"/>
</dbReference>
<accession>A0A9N9PBH1</accession>
<comment type="caution">
    <text evidence="1">The sequence shown here is derived from an EMBL/GenBank/DDBJ whole genome shotgun (WGS) entry which is preliminary data.</text>
</comment>
<feature type="non-terminal residue" evidence="1">
    <location>
        <position position="1"/>
    </location>
</feature>
<protein>
    <submittedName>
        <fullName evidence="1">3548_t:CDS:1</fullName>
    </submittedName>
</protein>
<feature type="non-terminal residue" evidence="1">
    <location>
        <position position="104"/>
    </location>
</feature>
<dbReference type="Proteomes" id="UP000789405">
    <property type="component" value="Unassembled WGS sequence"/>
</dbReference>
<name>A0A9N9PBH1_9GLOM</name>
<dbReference type="OrthoDB" id="2333384at2759"/>